<evidence type="ECO:0000313" key="4">
    <source>
        <dbReference type="Proteomes" id="UP000176639"/>
    </source>
</evidence>
<name>A0A1F5B0A1_9BACT</name>
<proteinExistence type="predicted"/>
<keyword evidence="1" id="KW-1133">Transmembrane helix</keyword>
<feature type="transmembrane region" description="Helical" evidence="1">
    <location>
        <begin position="142"/>
        <end position="160"/>
    </location>
</feature>
<comment type="caution">
    <text evidence="3">The sequence shown here is derived from an EMBL/GenBank/DDBJ whole genome shotgun (WGS) entry which is preliminary data.</text>
</comment>
<keyword evidence="1" id="KW-0472">Membrane</keyword>
<dbReference type="InterPro" id="IPR000326">
    <property type="entry name" value="PAP2/HPO"/>
</dbReference>
<reference evidence="3 4" key="1">
    <citation type="journal article" date="2016" name="Nat. Commun.">
        <title>Thousands of microbial genomes shed light on interconnected biogeochemical processes in an aquifer system.</title>
        <authorList>
            <person name="Anantharaman K."/>
            <person name="Brown C.T."/>
            <person name="Hug L.A."/>
            <person name="Sharon I."/>
            <person name="Castelle C.J."/>
            <person name="Probst A.J."/>
            <person name="Thomas B.C."/>
            <person name="Singh A."/>
            <person name="Wilkins M.J."/>
            <person name="Karaoz U."/>
            <person name="Brodie E.L."/>
            <person name="Williams K.H."/>
            <person name="Hubbard S.S."/>
            <person name="Banfield J.F."/>
        </authorList>
    </citation>
    <scope>NUCLEOTIDE SEQUENCE [LARGE SCALE GENOMIC DNA]</scope>
</reference>
<evidence type="ECO:0000313" key="3">
    <source>
        <dbReference type="EMBL" id="OGD24061.1"/>
    </source>
</evidence>
<dbReference type="EMBL" id="MEYI01000016">
    <property type="protein sequence ID" value="OGD24061.1"/>
    <property type="molecule type" value="Genomic_DNA"/>
</dbReference>
<feature type="domain" description="Phosphatidic acid phosphatase type 2/haloperoxidase" evidence="2">
    <location>
        <begin position="104"/>
        <end position="213"/>
    </location>
</feature>
<evidence type="ECO:0000256" key="1">
    <source>
        <dbReference type="SAM" id="Phobius"/>
    </source>
</evidence>
<dbReference type="Gene3D" id="1.20.144.10">
    <property type="entry name" value="Phosphatidic acid phosphatase type 2/haloperoxidase"/>
    <property type="match status" value="1"/>
</dbReference>
<feature type="transmembrane region" description="Helical" evidence="1">
    <location>
        <begin position="20"/>
        <end position="40"/>
    </location>
</feature>
<dbReference type="Pfam" id="PF01569">
    <property type="entry name" value="PAP2"/>
    <property type="match status" value="1"/>
</dbReference>
<dbReference type="InterPro" id="IPR036938">
    <property type="entry name" value="PAP2/HPO_sf"/>
</dbReference>
<feature type="transmembrane region" description="Helical" evidence="1">
    <location>
        <begin position="167"/>
        <end position="188"/>
    </location>
</feature>
<keyword evidence="1" id="KW-0812">Transmembrane</keyword>
<gene>
    <name evidence="3" type="ORF">A2Z10_00945</name>
</gene>
<dbReference type="SMART" id="SM00014">
    <property type="entry name" value="acidPPc"/>
    <property type="match status" value="1"/>
</dbReference>
<feature type="transmembrane region" description="Helical" evidence="1">
    <location>
        <begin position="101"/>
        <end position="122"/>
    </location>
</feature>
<dbReference type="SUPFAM" id="SSF48317">
    <property type="entry name" value="Acid phosphatase/Vanadium-dependent haloperoxidase"/>
    <property type="match status" value="1"/>
</dbReference>
<evidence type="ECO:0000259" key="2">
    <source>
        <dbReference type="SMART" id="SM00014"/>
    </source>
</evidence>
<dbReference type="CDD" id="cd03392">
    <property type="entry name" value="PAP2_like_2"/>
    <property type="match status" value="1"/>
</dbReference>
<dbReference type="PANTHER" id="PTHR14969:SF13">
    <property type="entry name" value="AT30094P"/>
    <property type="match status" value="1"/>
</dbReference>
<dbReference type="PANTHER" id="PTHR14969">
    <property type="entry name" value="SPHINGOSINE-1-PHOSPHATE PHOSPHOHYDROLASE"/>
    <property type="match status" value="1"/>
</dbReference>
<sequence>MKLFARFFRDCAFFFDRRFFISVVAYAVFLVVVMVAAEAVEGRGLFMVFDGVMLERIIEARTDFLTMVMRDATMLGHWMVVWLFVAIIGLELAARRRITHFVSLLLSVGGASVVALALKQLLVRPRPDLLAIVSETTFSFPSGHSSLSLAFYGILIYFLLRCSCDVWAKYVGVFAAVVVIALVGFSRIYLGVHWPSDVIGGYVLTAGWLYVVISQAEHIEKKKKAVKVSV</sequence>
<dbReference type="AlphaFoldDB" id="A0A1F5B0A1"/>
<feature type="transmembrane region" description="Helical" evidence="1">
    <location>
        <begin position="194"/>
        <end position="213"/>
    </location>
</feature>
<dbReference type="Proteomes" id="UP000176639">
    <property type="component" value="Unassembled WGS sequence"/>
</dbReference>
<protein>
    <recommendedName>
        <fullName evidence="2">Phosphatidic acid phosphatase type 2/haloperoxidase domain-containing protein</fullName>
    </recommendedName>
</protein>
<organism evidence="3 4">
    <name type="scientific">Candidatus Azambacteria bacterium RBG_16_47_10</name>
    <dbReference type="NCBI Taxonomy" id="1797292"/>
    <lineage>
        <taxon>Bacteria</taxon>
        <taxon>Candidatus Azamiibacteriota</taxon>
    </lineage>
</organism>
<feature type="transmembrane region" description="Helical" evidence="1">
    <location>
        <begin position="75"/>
        <end position="94"/>
    </location>
</feature>
<accession>A0A1F5B0A1</accession>